<name>A0ABN9PGV7_9DINO</name>
<feature type="compositionally biased region" description="Pro residues" evidence="1">
    <location>
        <begin position="18"/>
        <end position="48"/>
    </location>
</feature>
<evidence type="ECO:0000313" key="2">
    <source>
        <dbReference type="EMBL" id="CAK0789425.1"/>
    </source>
</evidence>
<sequence>QDPAEAHPGERKAGPAAPRGPAPRGPVAPRGPAPNGPAAPRGPAPPGPEDPRGQAPRCPAPRSDGGKAAEVAEDGSTPSRPSESLAAENVKKGTSKAETFRDEAGENLKAQMEAASTAGGVAEIAFENIDRLTTEEIAEALYIAARSLSQLVWSLGKFRQRQHRTSPLPEHGIEECVIHVCGVLPDMKEDCSHLDLTNTLWGLARLYPDAGGSRASGTELAVAAAFQALVRGCIDKVAMLTPQCLANSFWAMGRLKVRGADVDRFVDRALKALASAAPLSSFTSQGLANVLWGLAQLRTIGVGRDPQDRTVRRAVVALVEASEGCLQNFQPQELSMAAWSLAKLYASSKATVGDQSRRGRSSMRPPQVDTMLLRLAEVATRCVHLFEDQGISNITWAMAILDLTGKEPAMAPVRGFFEAVIKFATKELWKYSAQAIANLLWACVRVEFPATNRRAREKASERMGALCSAVASVMTERMNEGRSVTWRDLSG</sequence>
<dbReference type="Proteomes" id="UP001189429">
    <property type="component" value="Unassembled WGS sequence"/>
</dbReference>
<gene>
    <name evidence="2" type="ORF">PCOR1329_LOCUS995</name>
</gene>
<comment type="caution">
    <text evidence="2">The sequence shown here is derived from an EMBL/GenBank/DDBJ whole genome shotgun (WGS) entry which is preliminary data.</text>
</comment>
<dbReference type="EMBL" id="CAUYUJ010000230">
    <property type="protein sequence ID" value="CAK0789425.1"/>
    <property type="molecule type" value="Genomic_DNA"/>
</dbReference>
<feature type="non-terminal residue" evidence="2">
    <location>
        <position position="1"/>
    </location>
</feature>
<feature type="non-terminal residue" evidence="2">
    <location>
        <position position="491"/>
    </location>
</feature>
<accession>A0ABN9PGV7</accession>
<dbReference type="InterPro" id="IPR050870">
    <property type="entry name" value="FAST_kinase"/>
</dbReference>
<proteinExistence type="predicted"/>
<feature type="region of interest" description="Disordered" evidence="1">
    <location>
        <begin position="1"/>
        <end position="98"/>
    </location>
</feature>
<keyword evidence="3" id="KW-1185">Reference proteome</keyword>
<feature type="compositionally biased region" description="Basic and acidic residues" evidence="1">
    <location>
        <begin position="1"/>
        <end position="13"/>
    </location>
</feature>
<evidence type="ECO:0000256" key="1">
    <source>
        <dbReference type="SAM" id="MobiDB-lite"/>
    </source>
</evidence>
<protein>
    <submittedName>
        <fullName evidence="2">Uncharacterized protein</fullName>
    </submittedName>
</protein>
<evidence type="ECO:0000313" key="3">
    <source>
        <dbReference type="Proteomes" id="UP001189429"/>
    </source>
</evidence>
<dbReference type="PANTHER" id="PTHR21228">
    <property type="entry name" value="FAST LEU-RICH DOMAIN-CONTAINING"/>
    <property type="match status" value="1"/>
</dbReference>
<dbReference type="PANTHER" id="PTHR21228:SF40">
    <property type="entry name" value="LD45607P"/>
    <property type="match status" value="1"/>
</dbReference>
<organism evidence="2 3">
    <name type="scientific">Prorocentrum cordatum</name>
    <dbReference type="NCBI Taxonomy" id="2364126"/>
    <lineage>
        <taxon>Eukaryota</taxon>
        <taxon>Sar</taxon>
        <taxon>Alveolata</taxon>
        <taxon>Dinophyceae</taxon>
        <taxon>Prorocentrales</taxon>
        <taxon>Prorocentraceae</taxon>
        <taxon>Prorocentrum</taxon>
    </lineage>
</organism>
<reference evidence="2" key="1">
    <citation type="submission" date="2023-10" db="EMBL/GenBank/DDBJ databases">
        <authorList>
            <person name="Chen Y."/>
            <person name="Shah S."/>
            <person name="Dougan E. K."/>
            <person name="Thang M."/>
            <person name="Chan C."/>
        </authorList>
    </citation>
    <scope>NUCLEOTIDE SEQUENCE [LARGE SCALE GENOMIC DNA]</scope>
</reference>